<sequence length="191" mass="21218">MKTKAIVISYDEDNSCCPFGLPPRGLSLFSRNLLYKRLKPSVHSRELLYRFRKTASNSTASVSSHAFANSTKNRISSPSLLQQAYGLPKKRRERWDHRLAGIPVEHTELASSLETFETMATPPRAPVGLPPSPLRVSGSDHGDSVTGLYCEVCTGLRTGKHREVEATLQALHPTKVRGRKPVKKLTKGNRQ</sequence>
<evidence type="ECO:0000313" key="2">
    <source>
        <dbReference type="Proteomes" id="UP000285405"/>
    </source>
</evidence>
<dbReference type="Proteomes" id="UP000285405">
    <property type="component" value="Unassembled WGS sequence"/>
</dbReference>
<reference evidence="1 2" key="1">
    <citation type="journal article" date="2018" name="BMC Genomics">
        <title>Comparative genome analyses reveal sequence features reflecting distinct modes of host-adaptation between dicot and monocot powdery mildew.</title>
        <authorList>
            <person name="Wu Y."/>
            <person name="Ma X."/>
            <person name="Pan Z."/>
            <person name="Kale S.D."/>
            <person name="Song Y."/>
            <person name="King H."/>
            <person name="Zhang Q."/>
            <person name="Presley C."/>
            <person name="Deng X."/>
            <person name="Wei C.I."/>
            <person name="Xiao S."/>
        </authorList>
    </citation>
    <scope>NUCLEOTIDE SEQUENCE [LARGE SCALE GENOMIC DNA]</scope>
    <source>
        <strain evidence="1">UCSC1</strain>
    </source>
</reference>
<comment type="caution">
    <text evidence="1">The sequence shown here is derived from an EMBL/GenBank/DDBJ whole genome shotgun (WGS) entry which is preliminary data.</text>
</comment>
<dbReference type="EMBL" id="MCBR01001175">
    <property type="protein sequence ID" value="RKF82729.1"/>
    <property type="molecule type" value="Genomic_DNA"/>
</dbReference>
<accession>A0A420J7H0</accession>
<protein>
    <submittedName>
        <fullName evidence="1">Uncharacterized protein</fullName>
    </submittedName>
</protein>
<dbReference type="AlphaFoldDB" id="A0A420J7H0"/>
<gene>
    <name evidence="1" type="ORF">GcC1_011006</name>
</gene>
<evidence type="ECO:0000313" key="1">
    <source>
        <dbReference type="EMBL" id="RKF82729.1"/>
    </source>
</evidence>
<organism evidence="1 2">
    <name type="scientific">Golovinomyces cichoracearum</name>
    <dbReference type="NCBI Taxonomy" id="62708"/>
    <lineage>
        <taxon>Eukaryota</taxon>
        <taxon>Fungi</taxon>
        <taxon>Dikarya</taxon>
        <taxon>Ascomycota</taxon>
        <taxon>Pezizomycotina</taxon>
        <taxon>Leotiomycetes</taxon>
        <taxon>Erysiphales</taxon>
        <taxon>Erysiphaceae</taxon>
        <taxon>Golovinomyces</taxon>
    </lineage>
</organism>
<name>A0A420J7H0_9PEZI</name>
<proteinExistence type="predicted"/>